<dbReference type="SUPFAM" id="SSF48264">
    <property type="entry name" value="Cytochrome P450"/>
    <property type="match status" value="1"/>
</dbReference>
<dbReference type="Proteomes" id="UP001219568">
    <property type="component" value="Unassembled WGS sequence"/>
</dbReference>
<keyword evidence="4 5" id="KW-0408">Iron</keyword>
<dbReference type="PANTHER" id="PTHR11903:SF13">
    <property type="entry name" value="LINOLEATE 10R-LIPOXYGENASE"/>
    <property type="match status" value="1"/>
</dbReference>
<dbReference type="InterPro" id="IPR010255">
    <property type="entry name" value="Haem_peroxidase_sf"/>
</dbReference>
<reference evidence="8" key="1">
    <citation type="journal article" date="2023" name="IMA Fungus">
        <title>Comparative genomic study of the Penicillium genus elucidates a diverse pangenome and 15 lateral gene transfer events.</title>
        <authorList>
            <person name="Petersen C."/>
            <person name="Sorensen T."/>
            <person name="Nielsen M.R."/>
            <person name="Sondergaard T.E."/>
            <person name="Sorensen J.L."/>
            <person name="Fitzpatrick D.A."/>
            <person name="Frisvad J.C."/>
            <person name="Nielsen K.L."/>
        </authorList>
    </citation>
    <scope>NUCLEOTIDE SEQUENCE</scope>
    <source>
        <strain evidence="8">IBT 15450</strain>
    </source>
</reference>
<dbReference type="GO" id="GO:0016705">
    <property type="term" value="F:oxidoreductase activity, acting on paired donors, with incorporation or reduction of molecular oxygen"/>
    <property type="evidence" value="ECO:0007669"/>
    <property type="project" value="InterPro"/>
</dbReference>
<evidence type="ECO:0000256" key="3">
    <source>
        <dbReference type="ARBA" id="ARBA00023002"/>
    </source>
</evidence>
<dbReference type="InterPro" id="IPR019791">
    <property type="entry name" value="Haem_peroxidase_animal"/>
</dbReference>
<dbReference type="GO" id="GO:0020037">
    <property type="term" value="F:heme binding"/>
    <property type="evidence" value="ECO:0007669"/>
    <property type="project" value="InterPro"/>
</dbReference>
<keyword evidence="9" id="KW-1185">Reference proteome</keyword>
<evidence type="ECO:0000313" key="8">
    <source>
        <dbReference type="EMBL" id="KAJ6048182.1"/>
    </source>
</evidence>
<keyword evidence="5" id="KW-0349">Heme</keyword>
<evidence type="ECO:0000256" key="2">
    <source>
        <dbReference type="ARBA" id="ARBA00022964"/>
    </source>
</evidence>
<evidence type="ECO:0000256" key="6">
    <source>
        <dbReference type="SAM" id="MobiDB-lite"/>
    </source>
</evidence>
<gene>
    <name evidence="8" type="ORF">N7460_004329</name>
</gene>
<dbReference type="SUPFAM" id="SSF48113">
    <property type="entry name" value="Heme-dependent peroxidases"/>
    <property type="match status" value="1"/>
</dbReference>
<dbReference type="InterPro" id="IPR050783">
    <property type="entry name" value="Oxylipin_biosynth_metab"/>
</dbReference>
<dbReference type="GO" id="GO:0004497">
    <property type="term" value="F:monooxygenase activity"/>
    <property type="evidence" value="ECO:0007669"/>
    <property type="project" value="InterPro"/>
</dbReference>
<evidence type="ECO:0000256" key="5">
    <source>
        <dbReference type="PIRSR" id="PIRSR619791-2"/>
    </source>
</evidence>
<dbReference type="PROSITE" id="PS50292">
    <property type="entry name" value="PEROXIDASE_3"/>
    <property type="match status" value="1"/>
</dbReference>
<dbReference type="CDD" id="cd20612">
    <property type="entry name" value="CYP_LDS-like_C"/>
    <property type="match status" value="1"/>
</dbReference>
<evidence type="ECO:0000313" key="9">
    <source>
        <dbReference type="Proteomes" id="UP001219568"/>
    </source>
</evidence>
<dbReference type="GO" id="GO:0005506">
    <property type="term" value="F:iron ion binding"/>
    <property type="evidence" value="ECO:0007669"/>
    <property type="project" value="InterPro"/>
</dbReference>
<dbReference type="CDD" id="cd09817">
    <property type="entry name" value="linoleate_diol_synthase_like"/>
    <property type="match status" value="1"/>
</dbReference>
<reference evidence="8" key="2">
    <citation type="submission" date="2023-01" db="EMBL/GenBank/DDBJ databases">
        <authorList>
            <person name="Petersen C."/>
        </authorList>
    </citation>
    <scope>NUCLEOTIDE SEQUENCE</scope>
    <source>
        <strain evidence="8">IBT 15450</strain>
    </source>
</reference>
<keyword evidence="7" id="KW-0812">Transmembrane</keyword>
<feature type="binding site" description="axial binding residue" evidence="5">
    <location>
        <position position="532"/>
    </location>
    <ligand>
        <name>heme b</name>
        <dbReference type="ChEBI" id="CHEBI:60344"/>
    </ligand>
    <ligandPart>
        <name>Fe</name>
        <dbReference type="ChEBI" id="CHEBI:18248"/>
    </ligandPart>
</feature>
<dbReference type="GO" id="GO:0006631">
    <property type="term" value="P:fatty acid metabolic process"/>
    <property type="evidence" value="ECO:0007669"/>
    <property type="project" value="UniProtKB-ARBA"/>
</dbReference>
<feature type="transmembrane region" description="Helical" evidence="7">
    <location>
        <begin position="63"/>
        <end position="85"/>
    </location>
</feature>
<comment type="caution">
    <text evidence="8">The sequence shown here is derived from an EMBL/GenBank/DDBJ whole genome shotgun (WGS) entry which is preliminary data.</text>
</comment>
<dbReference type="PANTHER" id="PTHR11903">
    <property type="entry name" value="PROSTAGLANDIN G/H SYNTHASE"/>
    <property type="match status" value="1"/>
</dbReference>
<evidence type="ECO:0008006" key="10">
    <source>
        <dbReference type="Google" id="ProtNLM"/>
    </source>
</evidence>
<dbReference type="EMBL" id="JAQJZL010000003">
    <property type="protein sequence ID" value="KAJ6048182.1"/>
    <property type="molecule type" value="Genomic_DNA"/>
</dbReference>
<evidence type="ECO:0000256" key="7">
    <source>
        <dbReference type="SAM" id="Phobius"/>
    </source>
</evidence>
<protein>
    <recommendedName>
        <fullName evidence="10">Linoleate 8R-lipoxygenase</fullName>
    </recommendedName>
</protein>
<keyword evidence="2" id="KW-0223">Dioxygenase</keyword>
<dbReference type="InterPro" id="IPR036396">
    <property type="entry name" value="Cyt_P450_sf"/>
</dbReference>
<accession>A0AAD6NBM4</accession>
<evidence type="ECO:0000256" key="1">
    <source>
        <dbReference type="ARBA" id="ARBA00022723"/>
    </source>
</evidence>
<dbReference type="GO" id="GO:0051213">
    <property type="term" value="F:dioxygenase activity"/>
    <property type="evidence" value="ECO:0007669"/>
    <property type="project" value="UniProtKB-KW"/>
</dbReference>
<dbReference type="Gene3D" id="1.10.630.10">
    <property type="entry name" value="Cytochrome P450"/>
    <property type="match status" value="1"/>
</dbReference>
<sequence>MGLFNNVLPKASSASAWNPLNWAPSLPSASGISLPEVPSLPGLSSFPGASLLGPKDQAWFKSILMKFGFSGILATVFSFFLYIAYMKFIKKDNKAIHGFLKKMVPKYVAKTPGMGMLSKVPFLNKLIPSPTSLIHVPKGTQSALNSISGIAPGIASKLNPFKWKVFNKKKMAEQEDDENYQAGEPYGDPTAMATGIATDLKSMGLKGGVKDLRTLFEVAKAKGKPINDRDMTMEKMIAIATSLPRTSKARGKLTGIIVDTLWKSLQHPPLSYMGNKFQYRTPDGSYNNPLQPDLGKAGSPYARTVPKMKSLHGVPPDPGLLFDLLMARSDETFKENPAGISSVLFYHATIIIHDCFRTNRVDPSISDTSSYLDLAPLYGSNLEDQLSIRTMQHGLLKPDSFAEKRLLGQPPGVNVMLIMYSRFHNYVADVLLNVNENGRFTLQPSTTEEGKRASLAKQDEDVFQTARLVTNGLYVNISLHDYLRGLTNTHHSASDWTLDPRVEVGRLFDPEGVPRGIGNQVSAEFNLLYRFHSVISRRDEKWMNEFLQELFPGNNKPLDQLTPQEFVQGLLRFEQNIPDDPSQRSFGGLQRGANGKFDDAELVNIMKESMEDPAGLFNARMVPKALRIIEITGILTSRKWNLASLNEMRAFFGLKRHDTFEDINPDPQIADLMRKLYDHPDMVELYPGLFLEDGKPRMDPGCGGCPPYTVGRAVFSDAVTLVRSDRFLTVDYTASNLTSWGYQEVQQDYDILGGSMFWKLFQRAFPGWFPYNSLHSTQPMFTRKMNEQIAREIGTIDQYTLEDPSPPPNPIVLNKYSAVTKVLSDQTNFRVIWARNLNDMTPGKKYDSYMLGGDAPANTAQRNMVSEIMFSPVEFMQLLSQTSLHVGKELLDGETLRLATDLNQVDIIRDIAIPLNTRIMADLFCLDLKTDENKEGSLNTSELYKHLMSVRTFGFNNFDPALALRRRNEAREGSKVLTETTLKVISHGSGQIGGDHEIIPKVTGAIRGAATRITSKIPIIGGLVSNLGKKTQADTGSLRWYGQNVVKELIAAGKSPEEATDICWLTAVAGVGAPIGMFADVLGYFLQSENAQHWEAIQNLVSSSNADSADKQLRKYVLEAQRLTSNQRDIRVCVGETTIDGKTYKPGDLVIALFGPACKDSHAIPEPDQFKLDRPESAYIHLGYGPHSCLGREIALTFLISLVRICGGLKNLRPAPGKMGALKQIQVNGDRSYLNDSWSYLTTDPTTWKVHFDGVGQGVFRAPKLPVAVGDVNYGALKKEQEDFVKNKASKLMPNGDAPSQYTDGTADPTKPATTAAAAGASVPVPNGAPYIDGVNQPQQQATSAGKYNPDLLDRAISDFSAINKQAVGTAHNIAHGFVSSVPGGSSASHMAHGIAQNFIPESSAAAFGSVDDQVGQAQ</sequence>
<dbReference type="InterPro" id="IPR037120">
    <property type="entry name" value="Haem_peroxidase_sf_animal"/>
</dbReference>
<dbReference type="Gene3D" id="1.10.640.10">
    <property type="entry name" value="Haem peroxidase domain superfamily, animal type"/>
    <property type="match status" value="1"/>
</dbReference>
<dbReference type="InterPro" id="IPR034812">
    <property type="entry name" value="Ppo-like_N"/>
</dbReference>
<organism evidence="8 9">
    <name type="scientific">Penicillium canescens</name>
    <dbReference type="NCBI Taxonomy" id="5083"/>
    <lineage>
        <taxon>Eukaryota</taxon>
        <taxon>Fungi</taxon>
        <taxon>Dikarya</taxon>
        <taxon>Ascomycota</taxon>
        <taxon>Pezizomycotina</taxon>
        <taxon>Eurotiomycetes</taxon>
        <taxon>Eurotiomycetidae</taxon>
        <taxon>Eurotiales</taxon>
        <taxon>Aspergillaceae</taxon>
        <taxon>Penicillium</taxon>
    </lineage>
</organism>
<keyword evidence="7" id="KW-1133">Transmembrane helix</keyword>
<dbReference type="Pfam" id="PF03098">
    <property type="entry name" value="An_peroxidase"/>
    <property type="match status" value="1"/>
</dbReference>
<name>A0AAD6NBM4_PENCN</name>
<keyword evidence="1 5" id="KW-0479">Metal-binding</keyword>
<dbReference type="GO" id="GO:0004601">
    <property type="term" value="F:peroxidase activity"/>
    <property type="evidence" value="ECO:0007669"/>
    <property type="project" value="InterPro"/>
</dbReference>
<evidence type="ECO:0000256" key="4">
    <source>
        <dbReference type="ARBA" id="ARBA00023004"/>
    </source>
</evidence>
<keyword evidence="3" id="KW-0560">Oxidoreductase</keyword>
<keyword evidence="7" id="KW-0472">Membrane</keyword>
<feature type="region of interest" description="Disordered" evidence="6">
    <location>
        <begin position="1290"/>
        <end position="1322"/>
    </location>
</feature>
<feature type="compositionally biased region" description="Low complexity" evidence="6">
    <location>
        <begin position="1303"/>
        <end position="1322"/>
    </location>
</feature>
<proteinExistence type="predicted"/>
<dbReference type="GO" id="GO:0006979">
    <property type="term" value="P:response to oxidative stress"/>
    <property type="evidence" value="ECO:0007669"/>
    <property type="project" value="InterPro"/>
</dbReference>